<dbReference type="EMBL" id="CP000958">
    <property type="protein sequence ID" value="ACA89607.1"/>
    <property type="molecule type" value="Genomic_DNA"/>
</dbReference>
<evidence type="ECO:0000313" key="3">
    <source>
        <dbReference type="Proteomes" id="UP000002169"/>
    </source>
</evidence>
<gene>
    <name evidence="2" type="ordered locus">Bcenmc03_0427</name>
</gene>
<dbReference type="KEGG" id="bcm:Bcenmc03_0427"/>
<accession>B1JUM1</accession>
<evidence type="ECO:0000256" key="1">
    <source>
        <dbReference type="SAM" id="MobiDB-lite"/>
    </source>
</evidence>
<protein>
    <recommendedName>
        <fullName evidence="4">Restriction endonuclease</fullName>
    </recommendedName>
</protein>
<proteinExistence type="predicted"/>
<dbReference type="HOGENOM" id="CLU_096333_0_0_4"/>
<evidence type="ECO:0000313" key="2">
    <source>
        <dbReference type="EMBL" id="ACA89607.1"/>
    </source>
</evidence>
<feature type="region of interest" description="Disordered" evidence="1">
    <location>
        <begin position="204"/>
        <end position="225"/>
    </location>
</feature>
<feature type="compositionally biased region" description="Low complexity" evidence="1">
    <location>
        <begin position="213"/>
        <end position="225"/>
    </location>
</feature>
<dbReference type="AlphaFoldDB" id="B1JUM1"/>
<reference evidence="3" key="1">
    <citation type="submission" date="2008-02" db="EMBL/GenBank/DDBJ databases">
        <title>Complete sequence of chromosome 1 of Burkholderia cenocepacia MC0-3.</title>
        <authorList>
            <person name="Copeland A."/>
            <person name="Lucas S."/>
            <person name="Lapidus A."/>
            <person name="Barry K."/>
            <person name="Bruce D."/>
            <person name="Goodwin L."/>
            <person name="Glavina del Rio T."/>
            <person name="Dalin E."/>
            <person name="Tice H."/>
            <person name="Pitluck S."/>
            <person name="Chain P."/>
            <person name="Malfatti S."/>
            <person name="Shin M."/>
            <person name="Vergez L."/>
            <person name="Schmutz J."/>
            <person name="Larimer F."/>
            <person name="Land M."/>
            <person name="Hauser L."/>
            <person name="Kyrpides N."/>
            <person name="Mikhailova N."/>
            <person name="Tiedje J."/>
            <person name="Richardson P."/>
        </authorList>
    </citation>
    <scope>NUCLEOTIDE SEQUENCE [LARGE SCALE GENOMIC DNA]</scope>
    <source>
        <strain evidence="3">MC0-3</strain>
    </source>
</reference>
<sequence length="225" mass="25141">MSLKEYQELIKSNPMQINFFRRAFADTYDCFVDVFYDDLDLVVSQLESNPQLYRGDGEDKLTGIIVANLTLMGYTATHGTTGGGAKDFTVIGRNPTWSWIGEAKIFDSVTNLREGFLQLITRYRNVNATKARGGLLAYTFRPKPAALLKGWIEEVQKMGLDNFEIADCSRRPGLAFHSEHEHEATGLPFDVRHLAVALYFQPKDKSGRKAKKFQAPAAKPANAAA</sequence>
<evidence type="ECO:0008006" key="4">
    <source>
        <dbReference type="Google" id="ProtNLM"/>
    </source>
</evidence>
<dbReference type="Proteomes" id="UP000002169">
    <property type="component" value="Chromosome 1"/>
</dbReference>
<name>B1JUM1_BURO0</name>
<organism evidence="2 3">
    <name type="scientific">Burkholderia orbicola (strain MC0-3)</name>
    <dbReference type="NCBI Taxonomy" id="406425"/>
    <lineage>
        <taxon>Bacteria</taxon>
        <taxon>Pseudomonadati</taxon>
        <taxon>Pseudomonadota</taxon>
        <taxon>Betaproteobacteria</taxon>
        <taxon>Burkholderiales</taxon>
        <taxon>Burkholderiaceae</taxon>
        <taxon>Burkholderia</taxon>
        <taxon>Burkholderia cepacia complex</taxon>
        <taxon>Burkholderia orbicola</taxon>
    </lineage>
</organism>